<dbReference type="Proteomes" id="UP000789901">
    <property type="component" value="Unassembled WGS sequence"/>
</dbReference>
<accession>A0ABN7XG64</accession>
<organism evidence="1 2">
    <name type="scientific">Gigaspora margarita</name>
    <dbReference type="NCBI Taxonomy" id="4874"/>
    <lineage>
        <taxon>Eukaryota</taxon>
        <taxon>Fungi</taxon>
        <taxon>Fungi incertae sedis</taxon>
        <taxon>Mucoromycota</taxon>
        <taxon>Glomeromycotina</taxon>
        <taxon>Glomeromycetes</taxon>
        <taxon>Diversisporales</taxon>
        <taxon>Gigasporaceae</taxon>
        <taxon>Gigaspora</taxon>
    </lineage>
</organism>
<dbReference type="EMBL" id="CAJVQB010134708">
    <property type="protein sequence ID" value="CAG8854209.1"/>
    <property type="molecule type" value="Genomic_DNA"/>
</dbReference>
<reference evidence="1 2" key="1">
    <citation type="submission" date="2021-06" db="EMBL/GenBank/DDBJ databases">
        <authorList>
            <person name="Kallberg Y."/>
            <person name="Tangrot J."/>
            <person name="Rosling A."/>
        </authorList>
    </citation>
    <scope>NUCLEOTIDE SEQUENCE [LARGE SCALE GENOMIC DNA]</scope>
    <source>
        <strain evidence="1 2">120-4 pot B 10/14</strain>
    </source>
</reference>
<protein>
    <submittedName>
        <fullName evidence="1">7156_t:CDS:1</fullName>
    </submittedName>
</protein>
<keyword evidence="2" id="KW-1185">Reference proteome</keyword>
<name>A0ABN7XG64_GIGMA</name>
<feature type="non-terminal residue" evidence="1">
    <location>
        <position position="1"/>
    </location>
</feature>
<proteinExistence type="predicted"/>
<comment type="caution">
    <text evidence="1">The sequence shown here is derived from an EMBL/GenBank/DDBJ whole genome shotgun (WGS) entry which is preliminary data.</text>
</comment>
<feature type="non-terminal residue" evidence="1">
    <location>
        <position position="112"/>
    </location>
</feature>
<sequence length="112" mass="13178">LLFDRQANYKVQVIFKNLAELCLRSSTVSDKWKISQIYTIPKGELWNFDLSKTRLIALLETFRKCVTRVLNRRLEKIFKEKNILRGLNFTNLLGNLTEEPVYLLNMLIEEAA</sequence>
<gene>
    <name evidence="1" type="ORF">GMARGA_LOCUS43030</name>
</gene>
<evidence type="ECO:0000313" key="1">
    <source>
        <dbReference type="EMBL" id="CAG8854209.1"/>
    </source>
</evidence>
<evidence type="ECO:0000313" key="2">
    <source>
        <dbReference type="Proteomes" id="UP000789901"/>
    </source>
</evidence>